<proteinExistence type="predicted"/>
<keyword evidence="3 6" id="KW-0812">Transmembrane</keyword>
<dbReference type="InterPro" id="IPR053160">
    <property type="entry name" value="MFS_DHA3_Transporter"/>
</dbReference>
<keyword evidence="5 6" id="KW-0472">Membrane</keyword>
<dbReference type="GO" id="GO:0005886">
    <property type="term" value="C:plasma membrane"/>
    <property type="evidence" value="ECO:0007669"/>
    <property type="project" value="UniProtKB-SubCell"/>
</dbReference>
<name>A0AAJ1R817_9LACO</name>
<dbReference type="Pfam" id="PF07690">
    <property type="entry name" value="MFS_1"/>
    <property type="match status" value="1"/>
</dbReference>
<evidence type="ECO:0000313" key="9">
    <source>
        <dbReference type="Proteomes" id="UP001167919"/>
    </source>
</evidence>
<feature type="transmembrane region" description="Helical" evidence="6">
    <location>
        <begin position="308"/>
        <end position="329"/>
    </location>
</feature>
<dbReference type="GO" id="GO:0022857">
    <property type="term" value="F:transmembrane transporter activity"/>
    <property type="evidence" value="ECO:0007669"/>
    <property type="project" value="InterPro"/>
</dbReference>
<dbReference type="AlphaFoldDB" id="A0AAJ1R817"/>
<dbReference type="Proteomes" id="UP001167919">
    <property type="component" value="Unassembled WGS sequence"/>
</dbReference>
<feature type="transmembrane region" description="Helical" evidence="6">
    <location>
        <begin position="251"/>
        <end position="271"/>
    </location>
</feature>
<gene>
    <name evidence="8" type="ORF">EVC35_00280</name>
</gene>
<comment type="caution">
    <text evidence="8">The sequence shown here is derived from an EMBL/GenBank/DDBJ whole genome shotgun (WGS) entry which is preliminary data.</text>
</comment>
<accession>A0AAJ1R817</accession>
<evidence type="ECO:0000256" key="4">
    <source>
        <dbReference type="ARBA" id="ARBA00022989"/>
    </source>
</evidence>
<protein>
    <submittedName>
        <fullName evidence="8">MFS transporter</fullName>
    </submittedName>
</protein>
<keyword evidence="2" id="KW-0813">Transport</keyword>
<dbReference type="Gene3D" id="1.20.1250.20">
    <property type="entry name" value="MFS general substrate transporter like domains"/>
    <property type="match status" value="1"/>
</dbReference>
<feature type="transmembrane region" description="Helical" evidence="6">
    <location>
        <begin position="341"/>
        <end position="363"/>
    </location>
</feature>
<dbReference type="InterPro" id="IPR020846">
    <property type="entry name" value="MFS_dom"/>
</dbReference>
<dbReference type="PROSITE" id="PS50850">
    <property type="entry name" value="MFS"/>
    <property type="match status" value="1"/>
</dbReference>
<feature type="transmembrane region" description="Helical" evidence="6">
    <location>
        <begin position="78"/>
        <end position="98"/>
    </location>
</feature>
<feature type="transmembrane region" description="Helical" evidence="6">
    <location>
        <begin position="138"/>
        <end position="161"/>
    </location>
</feature>
<organism evidence="8 9">
    <name type="scientific">Oenococcus sicerae</name>
    <dbReference type="NCBI Taxonomy" id="2203724"/>
    <lineage>
        <taxon>Bacteria</taxon>
        <taxon>Bacillati</taxon>
        <taxon>Bacillota</taxon>
        <taxon>Bacilli</taxon>
        <taxon>Lactobacillales</taxon>
        <taxon>Lactobacillaceae</taxon>
        <taxon>Oenococcus</taxon>
    </lineage>
</organism>
<dbReference type="RefSeq" id="WP_301710797.1">
    <property type="nucleotide sequence ID" value="NZ_SDWY01000001.1"/>
</dbReference>
<dbReference type="EMBL" id="SDWY01000001">
    <property type="protein sequence ID" value="MDN6899446.1"/>
    <property type="molecule type" value="Genomic_DNA"/>
</dbReference>
<sequence>MLKHQIFHSDSKNIVRGYLYVFWSYFGINGLWVLYLGQKGLSLTEIGLCESIFHLTSFICELPSGTIADRFGYKRALIGSRTAAIVSAVLMLLATNFYDYMFSFIISALSYNLQSGTIDAFMYESLASQKAVAKYPKVIAIVNSLIEASTAIGLAVAGFFVHWHFGLTYWIVIASSLLALLPIMTVEKTIILKNKSNAPDKMAIILKSTGHILIKQKQLLRLMCFQAAFTAIGASYYFYFQTVMNARGLNGIQISLLMLLATVLDIAAVQLTPWLEKHFSSSTLINGLTACLTLFLVSSAWQKLANLVLVYLLINILMAIIEPLFSNYYNQIIPSAQRATLLSAASMLFSISMIICFPLIGWLIDQFGFSKAFAAIGFILCLLIFFKKIVKNKE</sequence>
<evidence type="ECO:0000256" key="3">
    <source>
        <dbReference type="ARBA" id="ARBA00022692"/>
    </source>
</evidence>
<feature type="transmembrane region" description="Helical" evidence="6">
    <location>
        <begin position="17"/>
        <end position="36"/>
    </location>
</feature>
<evidence type="ECO:0000259" key="7">
    <source>
        <dbReference type="PROSITE" id="PS50850"/>
    </source>
</evidence>
<feature type="domain" description="Major facilitator superfamily (MFS) profile" evidence="7">
    <location>
        <begin position="1"/>
        <end position="394"/>
    </location>
</feature>
<comment type="subcellular location">
    <subcellularLocation>
        <location evidence="1">Cell membrane</location>
        <topology evidence="1">Multi-pass membrane protein</topology>
    </subcellularLocation>
</comment>
<feature type="transmembrane region" description="Helical" evidence="6">
    <location>
        <begin position="219"/>
        <end position="239"/>
    </location>
</feature>
<feature type="transmembrane region" description="Helical" evidence="6">
    <location>
        <begin position="167"/>
        <end position="186"/>
    </location>
</feature>
<reference evidence="8" key="1">
    <citation type="submission" date="2019-01" db="EMBL/GenBank/DDBJ databases">
        <title>Oenococcus sicerae UCMA17102.</title>
        <authorList>
            <person name="Cousin F.J."/>
            <person name="Le Guellec R."/>
            <person name="Cretenet M."/>
        </authorList>
    </citation>
    <scope>NUCLEOTIDE SEQUENCE</scope>
    <source>
        <strain evidence="8">UCMA17102</strain>
    </source>
</reference>
<evidence type="ECO:0000313" key="8">
    <source>
        <dbReference type="EMBL" id="MDN6899446.1"/>
    </source>
</evidence>
<evidence type="ECO:0000256" key="5">
    <source>
        <dbReference type="ARBA" id="ARBA00023136"/>
    </source>
</evidence>
<evidence type="ECO:0000256" key="2">
    <source>
        <dbReference type="ARBA" id="ARBA00022448"/>
    </source>
</evidence>
<keyword evidence="4 6" id="KW-1133">Transmembrane helix</keyword>
<feature type="transmembrane region" description="Helical" evidence="6">
    <location>
        <begin position="283"/>
        <end position="302"/>
    </location>
</feature>
<dbReference type="PANTHER" id="PTHR23530:SF1">
    <property type="entry name" value="PERMEASE, MAJOR FACILITATOR SUPERFAMILY-RELATED"/>
    <property type="match status" value="1"/>
</dbReference>
<dbReference type="InterPro" id="IPR011701">
    <property type="entry name" value="MFS"/>
</dbReference>
<evidence type="ECO:0000256" key="6">
    <source>
        <dbReference type="SAM" id="Phobius"/>
    </source>
</evidence>
<feature type="transmembrane region" description="Helical" evidence="6">
    <location>
        <begin position="369"/>
        <end position="386"/>
    </location>
</feature>
<evidence type="ECO:0000256" key="1">
    <source>
        <dbReference type="ARBA" id="ARBA00004651"/>
    </source>
</evidence>
<dbReference type="PANTHER" id="PTHR23530">
    <property type="entry name" value="TRANSPORT PROTEIN-RELATED"/>
    <property type="match status" value="1"/>
</dbReference>
<dbReference type="SUPFAM" id="SSF103473">
    <property type="entry name" value="MFS general substrate transporter"/>
    <property type="match status" value="1"/>
</dbReference>
<dbReference type="InterPro" id="IPR036259">
    <property type="entry name" value="MFS_trans_sf"/>
</dbReference>